<dbReference type="GO" id="GO:0016020">
    <property type="term" value="C:membrane"/>
    <property type="evidence" value="ECO:0000318"/>
    <property type="project" value="GO_Central"/>
</dbReference>
<evidence type="ECO:0000313" key="3">
    <source>
        <dbReference type="Proteomes" id="UP000030748"/>
    </source>
</evidence>
<feature type="transmembrane region" description="Helical" evidence="1">
    <location>
        <begin position="26"/>
        <end position="49"/>
    </location>
</feature>
<reference evidence="2 3" key="1">
    <citation type="journal article" date="2013" name="Proc. Natl. Acad. Sci. U.S.A.">
        <title>Fine-scale variation in meiotic recombination in Mimulus inferred from population shotgun sequencing.</title>
        <authorList>
            <person name="Hellsten U."/>
            <person name="Wright K.M."/>
            <person name="Jenkins J."/>
            <person name="Shu S."/>
            <person name="Yuan Y."/>
            <person name="Wessler S.R."/>
            <person name="Schmutz J."/>
            <person name="Willis J.H."/>
            <person name="Rokhsar D.S."/>
        </authorList>
    </citation>
    <scope>NUCLEOTIDE SEQUENCE [LARGE SCALE GENOMIC DNA]</scope>
    <source>
        <strain evidence="3">cv. DUN x IM62</strain>
    </source>
</reference>
<keyword evidence="1" id="KW-0812">Transmembrane</keyword>
<feature type="transmembrane region" description="Helical" evidence="1">
    <location>
        <begin position="85"/>
        <end position="115"/>
    </location>
</feature>
<evidence type="ECO:0000256" key="1">
    <source>
        <dbReference type="SAM" id="Phobius"/>
    </source>
</evidence>
<dbReference type="EMBL" id="KI630292">
    <property type="protein sequence ID" value="EYU42467.1"/>
    <property type="molecule type" value="Genomic_DNA"/>
</dbReference>
<keyword evidence="3" id="KW-1185">Reference proteome</keyword>
<feature type="transmembrane region" description="Helical" evidence="1">
    <location>
        <begin position="151"/>
        <end position="169"/>
    </location>
</feature>
<dbReference type="AlphaFoldDB" id="A0A022RPT6"/>
<gene>
    <name evidence="2" type="ORF">MIMGU_mgv1a023276mg</name>
</gene>
<feature type="transmembrane region" description="Helical" evidence="1">
    <location>
        <begin position="175"/>
        <end position="202"/>
    </location>
</feature>
<sequence>MDLSEIFGFLIILKETLVILPKNGKLVASIAFLSLLLSSILISLFVYFLQSLWANMLASYANPEYSDALYNPNNNNSNHVLKYTLLLLVVQLSFLFIFVIISNLLSTATILVSAFSYTGKKLDSKDLFSSIKRTWKKPFSRRFSSSSSSRFRSIAVVLAVIIVFIYPNFITISAAVIFAIVVYIFQLYSSVVSALSVVISIVEVSSRMEALEKAEKLVEGGQRLHGFMLNLFFNLKHHGEEEEEKEEDINVQYSQLPALDSDIP</sequence>
<accession>A0A022RPT6</accession>
<proteinExistence type="predicted"/>
<name>A0A022RPT6_ERYGU</name>
<dbReference type="Proteomes" id="UP000030748">
    <property type="component" value="Unassembled WGS sequence"/>
</dbReference>
<keyword evidence="1" id="KW-0472">Membrane</keyword>
<evidence type="ECO:0000313" key="2">
    <source>
        <dbReference type="EMBL" id="EYU42467.1"/>
    </source>
</evidence>
<dbReference type="PANTHER" id="PTHR33133:SF1">
    <property type="entry name" value="EXPRESSED PROTEIN-RELATED"/>
    <property type="match status" value="1"/>
</dbReference>
<dbReference type="PANTHER" id="PTHR33133">
    <property type="entry name" value="OS08G0107100 PROTEIN-RELATED"/>
    <property type="match status" value="1"/>
</dbReference>
<organism evidence="2 3">
    <name type="scientific">Erythranthe guttata</name>
    <name type="common">Yellow monkey flower</name>
    <name type="synonym">Mimulus guttatus</name>
    <dbReference type="NCBI Taxonomy" id="4155"/>
    <lineage>
        <taxon>Eukaryota</taxon>
        <taxon>Viridiplantae</taxon>
        <taxon>Streptophyta</taxon>
        <taxon>Embryophyta</taxon>
        <taxon>Tracheophyta</taxon>
        <taxon>Spermatophyta</taxon>
        <taxon>Magnoliopsida</taxon>
        <taxon>eudicotyledons</taxon>
        <taxon>Gunneridae</taxon>
        <taxon>Pentapetalae</taxon>
        <taxon>asterids</taxon>
        <taxon>lamiids</taxon>
        <taxon>Lamiales</taxon>
        <taxon>Phrymaceae</taxon>
        <taxon>Erythranthe</taxon>
    </lineage>
</organism>
<protein>
    <submittedName>
        <fullName evidence="2">Uncharacterized protein</fullName>
    </submittedName>
</protein>
<keyword evidence="1" id="KW-1133">Transmembrane helix</keyword>